<comment type="similarity">
    <text evidence="1">Belongs to the NAD(P)-dependent epimerase/dehydratase family.</text>
</comment>
<dbReference type="Pfam" id="PF01370">
    <property type="entry name" value="Epimerase"/>
    <property type="match status" value="1"/>
</dbReference>
<comment type="caution">
    <text evidence="3">The sequence shown here is derived from an EMBL/GenBank/DDBJ whole genome shotgun (WGS) entry which is preliminary data.</text>
</comment>
<dbReference type="AlphaFoldDB" id="A0A1G2L830"/>
<proteinExistence type="inferred from homology"/>
<evidence type="ECO:0000313" key="3">
    <source>
        <dbReference type="EMBL" id="OHA07817.1"/>
    </source>
</evidence>
<evidence type="ECO:0000313" key="4">
    <source>
        <dbReference type="Proteomes" id="UP000176510"/>
    </source>
</evidence>
<dbReference type="InterPro" id="IPR036291">
    <property type="entry name" value="NAD(P)-bd_dom_sf"/>
</dbReference>
<dbReference type="Gene3D" id="3.40.50.720">
    <property type="entry name" value="NAD(P)-binding Rossmann-like Domain"/>
    <property type="match status" value="1"/>
</dbReference>
<organism evidence="3 4">
    <name type="scientific">Candidatus Sungbacteria bacterium RIFCSPLOWO2_01_FULL_54_21</name>
    <dbReference type="NCBI Taxonomy" id="1802279"/>
    <lineage>
        <taxon>Bacteria</taxon>
        <taxon>Candidatus Sungiibacteriota</taxon>
    </lineage>
</organism>
<feature type="domain" description="NAD-dependent epimerase/dehydratase" evidence="2">
    <location>
        <begin position="7"/>
        <end position="220"/>
    </location>
</feature>
<dbReference type="InterPro" id="IPR001509">
    <property type="entry name" value="Epimerase_deHydtase"/>
</dbReference>
<gene>
    <name evidence="3" type="ORF">A3B34_02140</name>
</gene>
<evidence type="ECO:0000259" key="2">
    <source>
        <dbReference type="Pfam" id="PF01370"/>
    </source>
</evidence>
<dbReference type="EMBL" id="MHQR01000012">
    <property type="protein sequence ID" value="OHA07817.1"/>
    <property type="molecule type" value="Genomic_DNA"/>
</dbReference>
<dbReference type="STRING" id="1802279.A3B34_02140"/>
<reference evidence="3 4" key="1">
    <citation type="journal article" date="2016" name="Nat. Commun.">
        <title>Thousands of microbial genomes shed light on interconnected biogeochemical processes in an aquifer system.</title>
        <authorList>
            <person name="Anantharaman K."/>
            <person name="Brown C.T."/>
            <person name="Hug L.A."/>
            <person name="Sharon I."/>
            <person name="Castelle C.J."/>
            <person name="Probst A.J."/>
            <person name="Thomas B.C."/>
            <person name="Singh A."/>
            <person name="Wilkins M.J."/>
            <person name="Karaoz U."/>
            <person name="Brodie E.L."/>
            <person name="Williams K.H."/>
            <person name="Hubbard S.S."/>
            <person name="Banfield J.F."/>
        </authorList>
    </citation>
    <scope>NUCLEOTIDE SEQUENCE [LARGE SCALE GENOMIC DNA]</scope>
</reference>
<sequence>MRKNQRIVVTGASGFIGSALRAELAKRKRRVVVASSRLSNRSGFFKILRPGDTVVHLACSTIPATSEQNPQKDAQDNIVGTLNLLAACRHKKVAKFIFASSGGTVYGDRGQHRARESDPTEPQNAHGAMKLAIEKYIGVYGSRGLASAILRISNPYGRKAVDAKTQGAVDIFLKKGLANESIEIWGDGKIVRDYVHIDDVIAFFVHAIEHKNVRGVYNVGTGIGTSLNTLLKLIARATKKKLRVRYRPSRGLDVAYNVLDIRKARAAGWRPRYTLLRGIRESYRKNYQTAK</sequence>
<dbReference type="SUPFAM" id="SSF51735">
    <property type="entry name" value="NAD(P)-binding Rossmann-fold domains"/>
    <property type="match status" value="1"/>
</dbReference>
<accession>A0A1G2L830</accession>
<dbReference type="Proteomes" id="UP000176510">
    <property type="component" value="Unassembled WGS sequence"/>
</dbReference>
<evidence type="ECO:0000256" key="1">
    <source>
        <dbReference type="ARBA" id="ARBA00007637"/>
    </source>
</evidence>
<dbReference type="PANTHER" id="PTHR43000">
    <property type="entry name" value="DTDP-D-GLUCOSE 4,6-DEHYDRATASE-RELATED"/>
    <property type="match status" value="1"/>
</dbReference>
<protein>
    <recommendedName>
        <fullName evidence="2">NAD-dependent epimerase/dehydratase domain-containing protein</fullName>
    </recommendedName>
</protein>
<name>A0A1G2L830_9BACT</name>